<feature type="binding site" evidence="12">
    <location>
        <position position="134"/>
    </location>
    <ligand>
        <name>ATP</name>
        <dbReference type="ChEBI" id="CHEBI:30616"/>
    </ligand>
</feature>
<dbReference type="PANTHER" id="PTHR24346">
    <property type="entry name" value="MAP/MICROTUBULE AFFINITY-REGULATING KINASE"/>
    <property type="match status" value="1"/>
</dbReference>
<evidence type="ECO:0000256" key="11">
    <source>
        <dbReference type="ARBA" id="ARBA00048679"/>
    </source>
</evidence>
<feature type="region of interest" description="Disordered" evidence="13">
    <location>
        <begin position="18"/>
        <end position="100"/>
    </location>
</feature>
<dbReference type="PROSITE" id="PS00108">
    <property type="entry name" value="PROTEIN_KINASE_ST"/>
    <property type="match status" value="1"/>
</dbReference>
<dbReference type="Gene3D" id="1.10.510.10">
    <property type="entry name" value="Transferase(Phosphotransferase) domain 1"/>
    <property type="match status" value="1"/>
</dbReference>
<dbReference type="InterPro" id="IPR008271">
    <property type="entry name" value="Ser/Thr_kinase_AS"/>
</dbReference>
<comment type="similarity">
    <text evidence="2">Belongs to the protein kinase superfamily. CAMK Ser/Thr protein kinase family. NIM1 subfamily.</text>
</comment>
<evidence type="ECO:0000256" key="4">
    <source>
        <dbReference type="ARBA" id="ARBA00022527"/>
    </source>
</evidence>
<evidence type="ECO:0000259" key="14">
    <source>
        <dbReference type="PROSITE" id="PS50011"/>
    </source>
</evidence>
<dbReference type="Gene3D" id="3.30.310.220">
    <property type="entry name" value="Fungal kinase associated-1 domain"/>
    <property type="match status" value="1"/>
</dbReference>
<dbReference type="InterPro" id="IPR031850">
    <property type="entry name" value="Fungal_KA1_dom"/>
</dbReference>
<dbReference type="GO" id="GO:0005935">
    <property type="term" value="C:cellular bud neck"/>
    <property type="evidence" value="ECO:0007669"/>
    <property type="project" value="UniProtKB-SubCell"/>
</dbReference>
<keyword evidence="4" id="KW-0723">Serine/threonine-protein kinase</keyword>
<comment type="catalytic activity">
    <reaction evidence="11">
        <text>L-seryl-[protein] + ATP = O-phospho-L-seryl-[protein] + ADP + H(+)</text>
        <dbReference type="Rhea" id="RHEA:17989"/>
        <dbReference type="Rhea" id="RHEA-COMP:9863"/>
        <dbReference type="Rhea" id="RHEA-COMP:11604"/>
        <dbReference type="ChEBI" id="CHEBI:15378"/>
        <dbReference type="ChEBI" id="CHEBI:29999"/>
        <dbReference type="ChEBI" id="CHEBI:30616"/>
        <dbReference type="ChEBI" id="CHEBI:83421"/>
        <dbReference type="ChEBI" id="CHEBI:456216"/>
        <dbReference type="EC" id="2.7.11.1"/>
    </reaction>
</comment>
<dbReference type="PROSITE" id="PS50011">
    <property type="entry name" value="PROTEIN_KINASE_DOM"/>
    <property type="match status" value="1"/>
</dbReference>
<keyword evidence="5" id="KW-0597">Phosphoprotein</keyword>
<evidence type="ECO:0000256" key="13">
    <source>
        <dbReference type="SAM" id="MobiDB-lite"/>
    </source>
</evidence>
<dbReference type="FunFam" id="1.10.510.10:FF:000394">
    <property type="entry name" value="Serine/threonine-protein kinase HSL1"/>
    <property type="match status" value="1"/>
</dbReference>
<feature type="compositionally biased region" description="Low complexity" evidence="13">
    <location>
        <begin position="945"/>
        <end position="956"/>
    </location>
</feature>
<evidence type="ECO:0000256" key="9">
    <source>
        <dbReference type="ARBA" id="ARBA00022840"/>
    </source>
</evidence>
<keyword evidence="9 12" id="KW-0067">ATP-binding</keyword>
<feature type="compositionally biased region" description="Basic residues" evidence="13">
    <location>
        <begin position="931"/>
        <end position="943"/>
    </location>
</feature>
<evidence type="ECO:0000256" key="2">
    <source>
        <dbReference type="ARBA" id="ARBA00010791"/>
    </source>
</evidence>
<dbReference type="InterPro" id="IPR043024">
    <property type="entry name" value="KA1_sf_fungal"/>
</dbReference>
<dbReference type="CDD" id="cd14081">
    <property type="entry name" value="STKc_BRSK1_2"/>
    <property type="match status" value="1"/>
</dbReference>
<dbReference type="GO" id="GO:0005524">
    <property type="term" value="F:ATP binding"/>
    <property type="evidence" value="ECO:0007669"/>
    <property type="project" value="UniProtKB-UniRule"/>
</dbReference>
<dbReference type="InterPro" id="IPR017441">
    <property type="entry name" value="Protein_kinase_ATP_BS"/>
</dbReference>
<feature type="compositionally biased region" description="Basic and acidic residues" evidence="13">
    <location>
        <begin position="912"/>
        <end position="930"/>
    </location>
</feature>
<dbReference type="Pfam" id="PF00069">
    <property type="entry name" value="Pkinase"/>
    <property type="match status" value="1"/>
</dbReference>
<comment type="catalytic activity">
    <reaction evidence="10">
        <text>L-threonyl-[protein] + ATP = O-phospho-L-threonyl-[protein] + ADP + H(+)</text>
        <dbReference type="Rhea" id="RHEA:46608"/>
        <dbReference type="Rhea" id="RHEA-COMP:11060"/>
        <dbReference type="Rhea" id="RHEA-COMP:11605"/>
        <dbReference type="ChEBI" id="CHEBI:15378"/>
        <dbReference type="ChEBI" id="CHEBI:30013"/>
        <dbReference type="ChEBI" id="CHEBI:30616"/>
        <dbReference type="ChEBI" id="CHEBI:61977"/>
        <dbReference type="ChEBI" id="CHEBI:456216"/>
        <dbReference type="EC" id="2.7.11.1"/>
    </reaction>
</comment>
<feature type="compositionally biased region" description="Low complexity" evidence="13">
    <location>
        <begin position="81"/>
        <end position="92"/>
    </location>
</feature>
<dbReference type="AlphaFoldDB" id="A0A086TAY4"/>
<dbReference type="PANTHER" id="PTHR24346:SF110">
    <property type="entry name" value="NON-SPECIFIC SERINE_THREONINE PROTEIN KINASE"/>
    <property type="match status" value="1"/>
</dbReference>
<feature type="region of interest" description="Disordered" evidence="13">
    <location>
        <begin position="1030"/>
        <end position="1052"/>
    </location>
</feature>
<feature type="domain" description="Protein kinase" evidence="14">
    <location>
        <begin position="105"/>
        <end position="381"/>
    </location>
</feature>
<evidence type="ECO:0000256" key="6">
    <source>
        <dbReference type="ARBA" id="ARBA00022679"/>
    </source>
</evidence>
<dbReference type="Pfam" id="PF16797">
    <property type="entry name" value="Fungal_KA1"/>
    <property type="match status" value="1"/>
</dbReference>
<evidence type="ECO:0000256" key="8">
    <source>
        <dbReference type="ARBA" id="ARBA00022777"/>
    </source>
</evidence>
<evidence type="ECO:0000256" key="10">
    <source>
        <dbReference type="ARBA" id="ARBA00047899"/>
    </source>
</evidence>
<dbReference type="Proteomes" id="UP000029964">
    <property type="component" value="Unassembled WGS sequence"/>
</dbReference>
<dbReference type="HOGENOM" id="CLU_004222_0_0_1"/>
<dbReference type="EC" id="2.7.11.1" evidence="3"/>
<feature type="compositionally biased region" description="Polar residues" evidence="13">
    <location>
        <begin position="625"/>
        <end position="649"/>
    </location>
</feature>
<reference evidence="16" key="1">
    <citation type="journal article" date="2014" name="Genome Announc.">
        <title>Genome sequence and annotation of Acremonium chrysogenum, producer of the beta-lactam antibiotic cephalosporin C.</title>
        <authorList>
            <person name="Terfehr D."/>
            <person name="Dahlmann T.A."/>
            <person name="Specht T."/>
            <person name="Zadra I."/>
            <person name="Kuernsteiner H."/>
            <person name="Kueck U."/>
        </authorList>
    </citation>
    <scope>NUCLEOTIDE SEQUENCE [LARGE SCALE GENOMIC DNA]</scope>
    <source>
        <strain evidence="16">ATCC 11550 / CBS 779.69 / DSM 880 / IAM 14645 / JCM 23072 / IMI 49137</strain>
    </source>
</reference>
<dbReference type="SMART" id="SM00220">
    <property type="entry name" value="S_TKc"/>
    <property type="match status" value="1"/>
</dbReference>
<name>A0A086TAY4_HAPC1</name>
<dbReference type="OrthoDB" id="504170at2759"/>
<evidence type="ECO:0000313" key="15">
    <source>
        <dbReference type="EMBL" id="KFH46516.1"/>
    </source>
</evidence>
<protein>
    <recommendedName>
        <fullName evidence="3">non-specific serine/threonine protein kinase</fullName>
        <ecNumber evidence="3">2.7.11.1</ecNumber>
    </recommendedName>
</protein>
<proteinExistence type="inferred from homology"/>
<dbReference type="EMBL" id="JPKY01000018">
    <property type="protein sequence ID" value="KFH46516.1"/>
    <property type="molecule type" value="Genomic_DNA"/>
</dbReference>
<feature type="region of interest" description="Disordered" evidence="13">
    <location>
        <begin position="545"/>
        <end position="681"/>
    </location>
</feature>
<evidence type="ECO:0000256" key="7">
    <source>
        <dbReference type="ARBA" id="ARBA00022741"/>
    </source>
</evidence>
<keyword evidence="8 15" id="KW-0418">Kinase</keyword>
<evidence type="ECO:0000256" key="3">
    <source>
        <dbReference type="ARBA" id="ARBA00012513"/>
    </source>
</evidence>
<evidence type="ECO:0000256" key="12">
    <source>
        <dbReference type="PROSITE-ProRule" id="PRU10141"/>
    </source>
</evidence>
<evidence type="ECO:0000256" key="5">
    <source>
        <dbReference type="ARBA" id="ARBA00022553"/>
    </source>
</evidence>
<feature type="region of interest" description="Disordered" evidence="13">
    <location>
        <begin position="885"/>
        <end position="979"/>
    </location>
</feature>
<organism evidence="15 16">
    <name type="scientific">Hapsidospora chrysogenum (strain ATCC 11550 / CBS 779.69 / DSM 880 / IAM 14645 / JCM 23072 / IMI 49137)</name>
    <name type="common">Acremonium chrysogenum</name>
    <dbReference type="NCBI Taxonomy" id="857340"/>
    <lineage>
        <taxon>Eukaryota</taxon>
        <taxon>Fungi</taxon>
        <taxon>Dikarya</taxon>
        <taxon>Ascomycota</taxon>
        <taxon>Pezizomycotina</taxon>
        <taxon>Sordariomycetes</taxon>
        <taxon>Hypocreomycetidae</taxon>
        <taxon>Hypocreales</taxon>
        <taxon>Bionectriaceae</taxon>
        <taxon>Hapsidospora</taxon>
    </lineage>
</organism>
<dbReference type="InterPro" id="IPR011009">
    <property type="entry name" value="Kinase-like_dom_sf"/>
</dbReference>
<dbReference type="GO" id="GO:0005940">
    <property type="term" value="C:septin ring"/>
    <property type="evidence" value="ECO:0007669"/>
    <property type="project" value="UniProtKB-ARBA"/>
</dbReference>
<dbReference type="GO" id="GO:0035556">
    <property type="term" value="P:intracellular signal transduction"/>
    <property type="evidence" value="ECO:0007669"/>
    <property type="project" value="TreeGrafter"/>
</dbReference>
<accession>A0A086TAY4</accession>
<keyword evidence="6" id="KW-0808">Transferase</keyword>
<dbReference type="SUPFAM" id="SSF56112">
    <property type="entry name" value="Protein kinase-like (PK-like)"/>
    <property type="match status" value="1"/>
</dbReference>
<keyword evidence="7 12" id="KW-0547">Nucleotide-binding</keyword>
<dbReference type="GO" id="GO:0004674">
    <property type="term" value="F:protein serine/threonine kinase activity"/>
    <property type="evidence" value="ECO:0007669"/>
    <property type="project" value="UniProtKB-KW"/>
</dbReference>
<evidence type="ECO:0000256" key="1">
    <source>
        <dbReference type="ARBA" id="ARBA00004266"/>
    </source>
</evidence>
<dbReference type="STRING" id="857340.A0A086TAY4"/>
<gene>
    <name evidence="15" type="ORF">ACRE_025900</name>
</gene>
<feature type="compositionally biased region" description="Polar residues" evidence="13">
    <location>
        <begin position="589"/>
        <end position="602"/>
    </location>
</feature>
<comment type="subcellular location">
    <subcellularLocation>
        <location evidence="1">Bud neck</location>
    </subcellularLocation>
</comment>
<dbReference type="InterPro" id="IPR000719">
    <property type="entry name" value="Prot_kinase_dom"/>
</dbReference>
<evidence type="ECO:0000313" key="16">
    <source>
        <dbReference type="Proteomes" id="UP000029964"/>
    </source>
</evidence>
<comment type="caution">
    <text evidence="15">The sequence shown here is derived from an EMBL/GenBank/DDBJ whole genome shotgun (WGS) entry which is preliminary data.</text>
</comment>
<keyword evidence="16" id="KW-1185">Reference proteome</keyword>
<sequence>MADVSACNLRPPLSEAAHRINASHGPVDERVQKPHLSCNAPVSHQQRHTKPGTRAMAPLASNPPAPAAMRPPQEFDDAKRLSQASYESSSSGRSRKNYKTHVGPWQLGRTLGKGSSARVRLCRHNVTKQLAAVKIVNRRMAYLVQDSSLAELSKWDTSLPEQINGEMRVPMAIEREVAILKLIEHPHIMKLYDIWENRSEIYLILEYIDQGDLFTFINSRGRLTEEVALYFFRQMISAITYCHSFNICHRDLKPENILITADLQIKIADFGMAALHQTDTHRLATACGSPHYAAPELLKNKQYRGDKADIWSMGVILYAMLAASLPFDDPDIRVMMGKTKKGQYEMPKHFSPEAEDLIRRMLQVEPERRISLKEIWRHPLVQKYQYLDNYGLSSGQPPDLRKGFQYTPVPHQEIDPQLLRQLQSMWHMFSEHDLTLKLTCEEPNDQKAFYWLLHNYRDKQLEDFKPELAHSLSDYHHLKPGTWKKRVSTCEFSRPHANGHSRSVSRFTVISNAAETEVGTIQSYDPYRGSPILRPCDSQVTHTKITVHRDQSSRSNPASHAARMRSGSYSRHPGVHSSRVSNAGRPASSRGSLTSLQSNRQGTPRARGPVLRHKRGVDFSHIRTRSGSVGPSKQIGNSKVSSTSNTADQVVSGGRASRSQSPELPMQPNGTYPKAKGAPVRGSPVNDLDAMFTEELRHFSNNIAKDCDEAFKSSLIGDTSVGSSMGDCDRRQRDSPFTFSLEGTPAGTPVTDVSSVKPWDCRPLPPLPSEETLNSCHLDPAEKSASNVYHADDENVVEHVAVPVVFSKHGDRRVVSAPAHTHSSRKPVGMPSINEDKALNVATSDKARIVSAPPHTPPRQGRGQAHGMEYLSTIENTIRVVHSPSAPNPVKIPEPFDLRKPSAVEDANSGSRPERVDEECQRSLSRDARGVVKKKKPWFKRPTKASTDSGASTAGSHDQTTLVGSDAGPEYDVESTRGGSARKKSFNFPFWTSHKNSGLKMSIAGKFRQPISTKQELTWEDARDDVSNGFGVIKKPRSTKEASWRDSNGTDGSRNIEVKQNWLARLFRVKPATSYMCMTMSRKRARQEVSLLLREWRQYGIRGIQVDKQRNIIFARVGAKNYLKLKEVSFAAEIMTVIEHGKRQPLSIVRFTQERGAASSFHRVVDTMKMVFDSRHMLVADRGKQKMMIKTLNA</sequence>
<dbReference type="PROSITE" id="PS00107">
    <property type="entry name" value="PROTEIN_KINASE_ATP"/>
    <property type="match status" value="1"/>
</dbReference>
<feature type="compositionally biased region" description="Basic and acidic residues" evidence="13">
    <location>
        <begin position="894"/>
        <end position="903"/>
    </location>
</feature>